<evidence type="ECO:0000259" key="3">
    <source>
        <dbReference type="Pfam" id="PF22124"/>
    </source>
</evidence>
<keyword evidence="4" id="KW-0378">Hydrolase</keyword>
<dbReference type="Pfam" id="PF21307">
    <property type="entry name" value="Glyco_hydro_95_C"/>
    <property type="match status" value="1"/>
</dbReference>
<dbReference type="RefSeq" id="WP_185128680.1">
    <property type="nucleotide sequence ID" value="NZ_JACJVO010000009.1"/>
</dbReference>
<evidence type="ECO:0000313" key="4">
    <source>
        <dbReference type="EMBL" id="MBB6731032.1"/>
    </source>
</evidence>
<dbReference type="SUPFAM" id="SSF48208">
    <property type="entry name" value="Six-hairpin glycosidases"/>
    <property type="match status" value="1"/>
</dbReference>
<dbReference type="Pfam" id="PF22124">
    <property type="entry name" value="Glyco_hydro_95_cat"/>
    <property type="match status" value="1"/>
</dbReference>
<dbReference type="InterPro" id="IPR013780">
    <property type="entry name" value="Glyco_hydro_b"/>
</dbReference>
<dbReference type="Gene3D" id="2.60.40.1180">
    <property type="entry name" value="Golgi alpha-mannosidase II"/>
    <property type="match status" value="1"/>
</dbReference>
<dbReference type="Gene3D" id="2.70.98.50">
    <property type="entry name" value="putative glycoside hydrolase family protein from bacillus halodurans"/>
    <property type="match status" value="1"/>
</dbReference>
<feature type="domain" description="Glycosyl hydrolase family 95 catalytic" evidence="3">
    <location>
        <begin position="283"/>
        <end position="697"/>
    </location>
</feature>
<keyword evidence="5" id="KW-1185">Reference proteome</keyword>
<accession>A0A7X0VV66</accession>
<dbReference type="GO" id="GO:0005975">
    <property type="term" value="P:carbohydrate metabolic process"/>
    <property type="evidence" value="ECO:0007669"/>
    <property type="project" value="InterPro"/>
</dbReference>
<dbReference type="InterPro" id="IPR027414">
    <property type="entry name" value="GH95_N_dom"/>
</dbReference>
<evidence type="ECO:0000313" key="5">
    <source>
        <dbReference type="Proteomes" id="UP000564644"/>
    </source>
</evidence>
<comment type="caution">
    <text evidence="4">The sequence shown here is derived from an EMBL/GenBank/DDBJ whole genome shotgun (WGS) entry which is preliminary data.</text>
</comment>
<dbReference type="PANTHER" id="PTHR31084">
    <property type="entry name" value="ALPHA-L-FUCOSIDASE 2"/>
    <property type="match status" value="1"/>
</dbReference>
<dbReference type="InterPro" id="IPR016518">
    <property type="entry name" value="Alpha-L-fucosidase"/>
</dbReference>
<evidence type="ECO:0000259" key="1">
    <source>
        <dbReference type="Pfam" id="PF14498"/>
    </source>
</evidence>
<feature type="domain" description="Alpha fucosidase A-like C-terminal" evidence="2">
    <location>
        <begin position="699"/>
        <end position="790"/>
    </location>
</feature>
<reference evidence="4 5" key="1">
    <citation type="submission" date="2020-08" db="EMBL/GenBank/DDBJ databases">
        <title>Cohnella phylogeny.</title>
        <authorList>
            <person name="Dunlap C."/>
        </authorList>
    </citation>
    <scope>NUCLEOTIDE SEQUENCE [LARGE SCALE GENOMIC DNA]</scope>
    <source>
        <strain evidence="4 5">CBP 2801</strain>
    </source>
</reference>
<dbReference type="InterPro" id="IPR049053">
    <property type="entry name" value="AFCA-like_C"/>
</dbReference>
<evidence type="ECO:0000259" key="2">
    <source>
        <dbReference type="Pfam" id="PF21307"/>
    </source>
</evidence>
<protein>
    <submittedName>
        <fullName evidence="4">Glycoside hydrolase family 95 protein</fullName>
    </submittedName>
</protein>
<dbReference type="Gene3D" id="1.50.10.10">
    <property type="match status" value="1"/>
</dbReference>
<name>A0A7X0VV66_9BACL</name>
<organism evidence="4 5">
    <name type="scientific">Cohnella zeiphila</name>
    <dbReference type="NCBI Taxonomy" id="2761120"/>
    <lineage>
        <taxon>Bacteria</taxon>
        <taxon>Bacillati</taxon>
        <taxon>Bacillota</taxon>
        <taxon>Bacilli</taxon>
        <taxon>Bacillales</taxon>
        <taxon>Paenibacillaceae</taxon>
        <taxon>Cohnella</taxon>
    </lineage>
</organism>
<proteinExistence type="predicted"/>
<dbReference type="AlphaFoldDB" id="A0A7X0VV66"/>
<dbReference type="InterPro" id="IPR054363">
    <property type="entry name" value="GH95_cat"/>
</dbReference>
<dbReference type="InterPro" id="IPR012341">
    <property type="entry name" value="6hp_glycosidase-like_sf"/>
</dbReference>
<gene>
    <name evidence="4" type="ORF">H7C18_08960</name>
</gene>
<dbReference type="Pfam" id="PF14498">
    <property type="entry name" value="Glyco_hyd_65N_2"/>
    <property type="match status" value="1"/>
</dbReference>
<sequence>MDRANSTLWYRRPAAEWEEALPIGNGRLGGMVYGGIKRERIQLNEDTLWSGRPTDGNNAEALRYLRQARDLVFRGEYAEAQKLIEHRMLGPWNESYQSMGHLEIELGHGEDARDYRRELDLNEAVCRVRYSHRGVVYTRETFVSAEDQVMVVRLTADRPGKLSLEAALNSPLTYRVGPKDNDGLVLAGQAPDHVEPNFIQADETVRYRNGEGMKFEVHLQALNKGGRLETHGGRIVVRDADRVTFLLTAATSYNGFDKDPVKEGKDPGETCRSRLSEAVQIPYAELRSRHAKEYRRYFERVTFELEAPGRSDLPTDERIAALAAGGADEQLAALFFQYGRYLLISSSRPGTQPATLQGIWNGMTRPPWTCNYTANINVQMNYWPAETCNLSEFHTPLFDMIGELAVTGARTAKVHYDCGGWVSHHGIDLWRSATPSGGPTKGSASWAFWPMAGPWLCRHLWEHYLFGGDRTFLAERAYPLMKGAAQFCLDWLVEDGQGRLVTNPSTSPENSFIGPDGRKAAVTMGSTMDLTMIRELFGHCIEASHILGIDDAFRRSLEEARAKLPPPRIGRHGQLQEWLEDFEEAEPGHRHTAHLYGLHPGREITPRGQPDLAQACRVTLERRARYEGEDTIGWCFAWLINLYARLEDGETAHRYLTKLLKNPFPNLLNAHRHPKLVFYPTTLEANYGATAGMAELLLQSHDGELHLLPALPEAWPSGKIAGLRARGGFEVEMEWAEGRLTRARIRSTLGGTCRVRCRTPVRPANLPDTEFERSSGGVIAFATLAGDTCEITSF</sequence>
<dbReference type="PIRSF" id="PIRSF007663">
    <property type="entry name" value="UCP007663"/>
    <property type="match status" value="1"/>
</dbReference>
<dbReference type="InterPro" id="IPR008928">
    <property type="entry name" value="6-hairpin_glycosidase_sf"/>
</dbReference>
<dbReference type="EMBL" id="JACJVO010000009">
    <property type="protein sequence ID" value="MBB6731032.1"/>
    <property type="molecule type" value="Genomic_DNA"/>
</dbReference>
<feature type="domain" description="Glycosyl hydrolase family 95 N-terminal" evidence="1">
    <location>
        <begin position="8"/>
        <end position="254"/>
    </location>
</feature>
<dbReference type="GO" id="GO:0004560">
    <property type="term" value="F:alpha-L-fucosidase activity"/>
    <property type="evidence" value="ECO:0007669"/>
    <property type="project" value="InterPro"/>
</dbReference>
<dbReference type="Proteomes" id="UP000564644">
    <property type="component" value="Unassembled WGS sequence"/>
</dbReference>
<dbReference type="FunFam" id="1.50.10.10:FF:000028">
    <property type="entry name" value="Alpha-L-fucosidase 2"/>
    <property type="match status" value="1"/>
</dbReference>
<dbReference type="PANTHER" id="PTHR31084:SF0">
    <property type="entry name" value="ALPHA-L-FUCOSIDASE 2"/>
    <property type="match status" value="1"/>
</dbReference>